<organism evidence="2 3">
    <name type="scientific">Aspergillus homomorphus (strain CBS 101889)</name>
    <dbReference type="NCBI Taxonomy" id="1450537"/>
    <lineage>
        <taxon>Eukaryota</taxon>
        <taxon>Fungi</taxon>
        <taxon>Dikarya</taxon>
        <taxon>Ascomycota</taxon>
        <taxon>Pezizomycotina</taxon>
        <taxon>Eurotiomycetes</taxon>
        <taxon>Eurotiomycetidae</taxon>
        <taxon>Eurotiales</taxon>
        <taxon>Aspergillaceae</taxon>
        <taxon>Aspergillus</taxon>
        <taxon>Aspergillus subgen. Circumdati</taxon>
    </lineage>
</organism>
<keyword evidence="1" id="KW-1133">Transmembrane helix</keyword>
<dbReference type="RefSeq" id="XP_025551502.1">
    <property type="nucleotide sequence ID" value="XM_025700975.1"/>
</dbReference>
<feature type="transmembrane region" description="Helical" evidence="1">
    <location>
        <begin position="87"/>
        <end position="107"/>
    </location>
</feature>
<dbReference type="EMBL" id="KZ824284">
    <property type="protein sequence ID" value="RAL12348.1"/>
    <property type="molecule type" value="Genomic_DNA"/>
</dbReference>
<reference evidence="2 3" key="1">
    <citation type="submission" date="2018-02" db="EMBL/GenBank/DDBJ databases">
        <title>The genomes of Aspergillus section Nigri reveals drivers in fungal speciation.</title>
        <authorList>
            <consortium name="DOE Joint Genome Institute"/>
            <person name="Vesth T.C."/>
            <person name="Nybo J."/>
            <person name="Theobald S."/>
            <person name="Brandl J."/>
            <person name="Frisvad J.C."/>
            <person name="Nielsen K.F."/>
            <person name="Lyhne E.K."/>
            <person name="Kogle M.E."/>
            <person name="Kuo A."/>
            <person name="Riley R."/>
            <person name="Clum A."/>
            <person name="Nolan M."/>
            <person name="Lipzen A."/>
            <person name="Salamov A."/>
            <person name="Henrissat B."/>
            <person name="Wiebenga A."/>
            <person name="De vries R.P."/>
            <person name="Grigoriev I.V."/>
            <person name="Mortensen U.H."/>
            <person name="Andersen M.R."/>
            <person name="Baker S.E."/>
        </authorList>
    </citation>
    <scope>NUCLEOTIDE SEQUENCE [LARGE SCALE GENOMIC DNA]</scope>
    <source>
        <strain evidence="2 3">CBS 101889</strain>
    </source>
</reference>
<name>A0A395HZP2_ASPHC</name>
<keyword evidence="1" id="KW-0472">Membrane</keyword>
<dbReference type="AlphaFoldDB" id="A0A395HZP2"/>
<proteinExistence type="predicted"/>
<accession>A0A395HZP2</accession>
<evidence type="ECO:0000256" key="1">
    <source>
        <dbReference type="SAM" id="Phobius"/>
    </source>
</evidence>
<gene>
    <name evidence="2" type="ORF">BO97DRAFT_66589</name>
</gene>
<evidence type="ECO:0000313" key="3">
    <source>
        <dbReference type="Proteomes" id="UP000248961"/>
    </source>
</evidence>
<dbReference type="VEuPathDB" id="FungiDB:BO97DRAFT_66589"/>
<keyword evidence="1" id="KW-0812">Transmembrane</keyword>
<sequence>MVYLLVDFCFSPSLRYDLRIWTFGQRNTRNGLCLVFLFVCVKEFYIIMKEMPNEQTCGHPRGSTIDRSAVHLKQIYPSYCFSCCIQLLYIFLPARCFLVALTFFFFLRSLSVALYKVGISG</sequence>
<dbReference type="Proteomes" id="UP000248961">
    <property type="component" value="Unassembled WGS sequence"/>
</dbReference>
<protein>
    <submittedName>
        <fullName evidence="2">Uncharacterized protein</fullName>
    </submittedName>
</protein>
<evidence type="ECO:0000313" key="2">
    <source>
        <dbReference type="EMBL" id="RAL12348.1"/>
    </source>
</evidence>
<keyword evidence="3" id="KW-1185">Reference proteome</keyword>
<dbReference type="GeneID" id="37205264"/>